<dbReference type="Pfam" id="PF00704">
    <property type="entry name" value="Glyco_hydro_18"/>
    <property type="match status" value="1"/>
</dbReference>
<dbReference type="InterPro" id="IPR001579">
    <property type="entry name" value="Glyco_hydro_18_chit_AS"/>
</dbReference>
<dbReference type="Gene3D" id="3.20.20.80">
    <property type="entry name" value="Glycosidases"/>
    <property type="match status" value="1"/>
</dbReference>
<dbReference type="Proteomes" id="UP001530293">
    <property type="component" value="Unassembled WGS sequence"/>
</dbReference>
<dbReference type="CDD" id="cd00035">
    <property type="entry name" value="ChtBD1"/>
    <property type="match status" value="2"/>
</dbReference>
<name>A0ABD3MPS2_9STRA</name>
<evidence type="ECO:0000256" key="2">
    <source>
        <dbReference type="ARBA" id="ARBA00022801"/>
    </source>
</evidence>
<feature type="disulfide bond" evidence="4">
    <location>
        <begin position="131"/>
        <end position="145"/>
    </location>
</feature>
<dbReference type="InterPro" id="IPR029070">
    <property type="entry name" value="Chitinase_insertion_sf"/>
</dbReference>
<evidence type="ECO:0000256" key="5">
    <source>
        <dbReference type="RuleBase" id="RU000489"/>
    </source>
</evidence>
<dbReference type="InterPro" id="IPR001002">
    <property type="entry name" value="Chitin-bd_1"/>
</dbReference>
<comment type="caution">
    <text evidence="4">Lacks conserved residue(s) required for the propagation of feature annotation.</text>
</comment>
<dbReference type="Gene3D" id="3.30.60.10">
    <property type="entry name" value="Endochitinase-like"/>
    <property type="match status" value="3"/>
</dbReference>
<keyword evidence="10" id="KW-1185">Reference proteome</keyword>
<evidence type="ECO:0000259" key="8">
    <source>
        <dbReference type="PROSITE" id="PS51910"/>
    </source>
</evidence>
<protein>
    <recommendedName>
        <fullName evidence="11">Chitinase</fullName>
    </recommendedName>
</protein>
<dbReference type="SUPFAM" id="SSF51445">
    <property type="entry name" value="(Trans)glycosidases"/>
    <property type="match status" value="1"/>
</dbReference>
<dbReference type="GO" id="GO:0016798">
    <property type="term" value="F:hydrolase activity, acting on glycosyl bonds"/>
    <property type="evidence" value="ECO:0007669"/>
    <property type="project" value="UniProtKB-KW"/>
</dbReference>
<dbReference type="PROSITE" id="PS01095">
    <property type="entry name" value="GH18_1"/>
    <property type="match status" value="1"/>
</dbReference>
<keyword evidence="2 5" id="KW-0378">Hydrolase</keyword>
<dbReference type="PANTHER" id="PTHR11177">
    <property type="entry name" value="CHITINASE"/>
    <property type="match status" value="1"/>
</dbReference>
<dbReference type="SMART" id="SM00636">
    <property type="entry name" value="Glyco_18"/>
    <property type="match status" value="1"/>
</dbReference>
<dbReference type="Pfam" id="PF00187">
    <property type="entry name" value="Chitin_bind_1"/>
    <property type="match status" value="1"/>
</dbReference>
<evidence type="ECO:0000313" key="9">
    <source>
        <dbReference type="EMBL" id="KAL3766021.1"/>
    </source>
</evidence>
<feature type="domain" description="Chitin-binding type-1" evidence="7">
    <location>
        <begin position="112"/>
        <end position="176"/>
    </location>
</feature>
<accession>A0ABD3MPS2</accession>
<evidence type="ECO:0008006" key="11">
    <source>
        <dbReference type="Google" id="ProtNLM"/>
    </source>
</evidence>
<dbReference type="InterPro" id="IPR001223">
    <property type="entry name" value="Glyco_hydro18_cat"/>
</dbReference>
<dbReference type="SUPFAM" id="SSF57016">
    <property type="entry name" value="Plant lectins/antimicrobial peptides"/>
    <property type="match status" value="2"/>
</dbReference>
<dbReference type="InterPro" id="IPR011583">
    <property type="entry name" value="Chitinase_II/V-like_cat"/>
</dbReference>
<sequence>MKLYILVGVAISSLLLLAFPSGVGIVFVVAQDQQLSANYCGATWVDAVACQRPCPSGAPSDCASGETCFANTPVTSSYSATTILPATSSSVSSSLGQEIIAATTTGGDGGGGGTCGNGNRGNGICLVTSECCSQYGYCGTTADHCATTPSTIATAQSDDGVSASSASTGGTTACGGGVVGNGICINPNECCSEYGFCGTSGEHCSTDTTTTMSETTSQFVPQTSTAIPPQVEQVYGTCGNGSTGNGICTNNSDCCSSQGFCGVTLEHCTDKVGPTFPGQPVVITPTPPTLPPVNNEQQQQPQPANLGFDGGQTTSYSTVAATTVNNNSPTTTQQTTTLNSPPSSVGPYHGTSKKIIGYYASWQWYDRDKLAQPRNMDFRKVQRVNFAFFQPDLLGNVYGTDRWGDPQLLFGPYSSLVEGGVQRCSYDGPAEVNCAYHEQNSGLIYQAHEQGAEVYPSIGGWTLSDSFPALSADPVSRDAFAQKVSEIVAYHDFDGVDIDWEYPGFVDHSGTPADKENFTLLLTALKYALETLTGTTGKVYGLTAALPCNPVNINNIEVDKLTTILTEFNLMSYDFFGAWDNVTGTNAPLYYQGFGDEEWNTHRCVENYIALGVPREKINIGLPFYGRSFKFASKLNQPHGGSDVANWPEDDGSPQYFNIHNKLPNMIQVRDNKSKTQYAYISHSKQANSELAQSLPEGLVSFDDERAICDKVNYAQENDLGGFIVWELSGDVLSDLRTPLLDITNKKLADQTFQCCTLHSAEECELERLAKEQEMQSQMGGFDFGRWAAEGGESSSNGCFSGRNDYVERMMISLHTVVMALAMFVFR</sequence>
<evidence type="ECO:0000256" key="3">
    <source>
        <dbReference type="ARBA" id="ARBA00023295"/>
    </source>
</evidence>
<dbReference type="Gene3D" id="3.10.50.10">
    <property type="match status" value="1"/>
</dbReference>
<evidence type="ECO:0000256" key="4">
    <source>
        <dbReference type="PROSITE-ProRule" id="PRU00261"/>
    </source>
</evidence>
<evidence type="ECO:0000256" key="1">
    <source>
        <dbReference type="ARBA" id="ARBA00022669"/>
    </source>
</evidence>
<comment type="caution">
    <text evidence="9">The sequence shown here is derived from an EMBL/GenBank/DDBJ whole genome shotgun (WGS) entry which is preliminary data.</text>
</comment>
<feature type="region of interest" description="Disordered" evidence="6">
    <location>
        <begin position="292"/>
        <end position="346"/>
    </location>
</feature>
<reference evidence="9 10" key="1">
    <citation type="submission" date="2024-10" db="EMBL/GenBank/DDBJ databases">
        <title>Updated reference genomes for cyclostephanoid diatoms.</title>
        <authorList>
            <person name="Roberts W.R."/>
            <person name="Alverson A.J."/>
        </authorList>
    </citation>
    <scope>NUCLEOTIDE SEQUENCE [LARGE SCALE GENOMIC DNA]</scope>
    <source>
        <strain evidence="9 10">AJA232-27</strain>
    </source>
</reference>
<dbReference type="InterPro" id="IPR036861">
    <property type="entry name" value="Endochitinase-like_sf"/>
</dbReference>
<evidence type="ECO:0000256" key="6">
    <source>
        <dbReference type="SAM" id="MobiDB-lite"/>
    </source>
</evidence>
<keyword evidence="1 4" id="KW-0147">Chitin-binding</keyword>
<evidence type="ECO:0000259" key="7">
    <source>
        <dbReference type="PROSITE" id="PS50941"/>
    </source>
</evidence>
<dbReference type="PANTHER" id="PTHR11177:SF317">
    <property type="entry name" value="CHITINASE 12-RELATED"/>
    <property type="match status" value="1"/>
</dbReference>
<evidence type="ECO:0000313" key="10">
    <source>
        <dbReference type="Proteomes" id="UP001530293"/>
    </source>
</evidence>
<dbReference type="PROSITE" id="PS51910">
    <property type="entry name" value="GH18_2"/>
    <property type="match status" value="1"/>
</dbReference>
<feature type="compositionally biased region" description="Low complexity" evidence="6">
    <location>
        <begin position="313"/>
        <end position="343"/>
    </location>
</feature>
<keyword evidence="4" id="KW-1015">Disulfide bond</keyword>
<dbReference type="SMART" id="SM00270">
    <property type="entry name" value="ChtBD1"/>
    <property type="match status" value="3"/>
</dbReference>
<dbReference type="InterPro" id="IPR050314">
    <property type="entry name" value="Glycosyl_Hydrlase_18"/>
</dbReference>
<dbReference type="InterPro" id="IPR017853">
    <property type="entry name" value="GH"/>
</dbReference>
<organism evidence="9 10">
    <name type="scientific">Discostella pseudostelligera</name>
    <dbReference type="NCBI Taxonomy" id="259834"/>
    <lineage>
        <taxon>Eukaryota</taxon>
        <taxon>Sar</taxon>
        <taxon>Stramenopiles</taxon>
        <taxon>Ochrophyta</taxon>
        <taxon>Bacillariophyta</taxon>
        <taxon>Coscinodiscophyceae</taxon>
        <taxon>Thalassiosirophycidae</taxon>
        <taxon>Stephanodiscales</taxon>
        <taxon>Stephanodiscaceae</taxon>
        <taxon>Discostella</taxon>
    </lineage>
</organism>
<gene>
    <name evidence="9" type="ORF">ACHAWU_002736</name>
</gene>
<dbReference type="AlphaFoldDB" id="A0ABD3MPS2"/>
<feature type="domain" description="GH18" evidence="8">
    <location>
        <begin position="353"/>
        <end position="751"/>
    </location>
</feature>
<dbReference type="PROSITE" id="PS50941">
    <property type="entry name" value="CHIT_BIND_I_2"/>
    <property type="match status" value="1"/>
</dbReference>
<dbReference type="EMBL" id="JALLBG020000089">
    <property type="protein sequence ID" value="KAL3766021.1"/>
    <property type="molecule type" value="Genomic_DNA"/>
</dbReference>
<keyword evidence="3 5" id="KW-0326">Glycosidase</keyword>
<proteinExistence type="predicted"/>
<dbReference type="GO" id="GO:0008061">
    <property type="term" value="F:chitin binding"/>
    <property type="evidence" value="ECO:0007669"/>
    <property type="project" value="UniProtKB-UniRule"/>
</dbReference>